<sequence length="129" mass="14886">MKQFVVLVSVLVAAVSLSDAARSRRDEKYTTKYDNVDLDEILATDRLLNSYIKCLLDTGRCTAEGIELKSHITDALETDCSKCNERQKEGSDKVIKFLYNKKPDQWKLLQQKYDPNNKYVQKYESKLKA</sequence>
<organism evidence="2 3">
    <name type="scientific">Zootermopsis nevadensis</name>
    <name type="common">Dampwood termite</name>
    <dbReference type="NCBI Taxonomy" id="136037"/>
    <lineage>
        <taxon>Eukaryota</taxon>
        <taxon>Metazoa</taxon>
        <taxon>Ecdysozoa</taxon>
        <taxon>Arthropoda</taxon>
        <taxon>Hexapoda</taxon>
        <taxon>Insecta</taxon>
        <taxon>Pterygota</taxon>
        <taxon>Neoptera</taxon>
        <taxon>Polyneoptera</taxon>
        <taxon>Dictyoptera</taxon>
        <taxon>Blattodea</taxon>
        <taxon>Blattoidea</taxon>
        <taxon>Termitoidae</taxon>
        <taxon>Termopsidae</taxon>
        <taxon>Zootermopsis</taxon>
    </lineage>
</organism>
<dbReference type="PANTHER" id="PTHR11257:SF12">
    <property type="entry name" value="EJACULATORY BULB-SPECIFIC PROTEIN 3-RELATED"/>
    <property type="match status" value="1"/>
</dbReference>
<dbReference type="SUPFAM" id="SSF100910">
    <property type="entry name" value="Chemosensory protein Csp2"/>
    <property type="match status" value="1"/>
</dbReference>
<dbReference type="PANTHER" id="PTHR11257">
    <property type="entry name" value="CHEMOSENSORY PROTEIN-RELATED"/>
    <property type="match status" value="1"/>
</dbReference>
<dbReference type="InParanoid" id="A0A067RRY2"/>
<dbReference type="InterPro" id="IPR005055">
    <property type="entry name" value="A10/PebIII"/>
</dbReference>
<proteinExistence type="predicted"/>
<dbReference type="FunCoup" id="A0A067RRY2">
    <property type="interactions" value="39"/>
</dbReference>
<evidence type="ECO:0000313" key="3">
    <source>
        <dbReference type="Proteomes" id="UP000027135"/>
    </source>
</evidence>
<evidence type="ECO:0000313" key="2">
    <source>
        <dbReference type="EMBL" id="KDR22554.1"/>
    </source>
</evidence>
<feature type="chain" id="PRO_5001645474" evidence="1">
    <location>
        <begin position="21"/>
        <end position="129"/>
    </location>
</feature>
<evidence type="ECO:0000256" key="1">
    <source>
        <dbReference type="SAM" id="SignalP"/>
    </source>
</evidence>
<dbReference type="InterPro" id="IPR036682">
    <property type="entry name" value="OS_D_A10/PebIII_sf"/>
</dbReference>
<keyword evidence="1" id="KW-0732">Signal</keyword>
<dbReference type="eggNOG" id="ENOG502S48A">
    <property type="taxonomic scope" value="Eukaryota"/>
</dbReference>
<feature type="signal peptide" evidence="1">
    <location>
        <begin position="1"/>
        <end position="20"/>
    </location>
</feature>
<dbReference type="AlphaFoldDB" id="A0A067RRY2"/>
<dbReference type="Gene3D" id="1.10.2080.10">
    <property type="entry name" value="Insect odorant-binding protein A10/Ejaculatory bulb-specific protein 3"/>
    <property type="match status" value="1"/>
</dbReference>
<dbReference type="Proteomes" id="UP000027135">
    <property type="component" value="Unassembled WGS sequence"/>
</dbReference>
<protein>
    <submittedName>
        <fullName evidence="2">Ejaculatory bulb-specific protein 3</fullName>
    </submittedName>
</protein>
<accession>A0A067RRY2</accession>
<reference evidence="2 3" key="1">
    <citation type="journal article" date="2014" name="Nat. Commun.">
        <title>Molecular traces of alternative social organization in a termite genome.</title>
        <authorList>
            <person name="Terrapon N."/>
            <person name="Li C."/>
            <person name="Robertson H.M."/>
            <person name="Ji L."/>
            <person name="Meng X."/>
            <person name="Booth W."/>
            <person name="Chen Z."/>
            <person name="Childers C.P."/>
            <person name="Glastad K.M."/>
            <person name="Gokhale K."/>
            <person name="Gowin J."/>
            <person name="Gronenberg W."/>
            <person name="Hermansen R.A."/>
            <person name="Hu H."/>
            <person name="Hunt B.G."/>
            <person name="Huylmans A.K."/>
            <person name="Khalil S.M."/>
            <person name="Mitchell R.D."/>
            <person name="Munoz-Torres M.C."/>
            <person name="Mustard J.A."/>
            <person name="Pan H."/>
            <person name="Reese J.T."/>
            <person name="Scharf M.E."/>
            <person name="Sun F."/>
            <person name="Vogel H."/>
            <person name="Xiao J."/>
            <person name="Yang W."/>
            <person name="Yang Z."/>
            <person name="Yang Z."/>
            <person name="Zhou J."/>
            <person name="Zhu J."/>
            <person name="Brent C.S."/>
            <person name="Elsik C.G."/>
            <person name="Goodisman M.A."/>
            <person name="Liberles D.A."/>
            <person name="Roe R.M."/>
            <person name="Vargo E.L."/>
            <person name="Vilcinskas A."/>
            <person name="Wang J."/>
            <person name="Bornberg-Bauer E."/>
            <person name="Korb J."/>
            <person name="Zhang G."/>
            <person name="Liebig J."/>
        </authorList>
    </citation>
    <scope>NUCLEOTIDE SEQUENCE [LARGE SCALE GENOMIC DNA]</scope>
    <source>
        <tissue evidence="2">Whole organism</tissue>
    </source>
</reference>
<dbReference type="OMA" id="RNPCTPD"/>
<dbReference type="EMBL" id="KK852498">
    <property type="protein sequence ID" value="KDR22554.1"/>
    <property type="molecule type" value="Genomic_DNA"/>
</dbReference>
<gene>
    <name evidence="2" type="ORF">L798_12682</name>
</gene>
<name>A0A067RRY2_ZOONE</name>
<keyword evidence="3" id="KW-1185">Reference proteome</keyword>
<dbReference type="Pfam" id="PF03392">
    <property type="entry name" value="OS-D"/>
    <property type="match status" value="1"/>
</dbReference>